<protein>
    <submittedName>
        <fullName evidence="1">Uncharacterized protein</fullName>
    </submittedName>
</protein>
<dbReference type="AlphaFoldDB" id="A0AAE4UBL9"/>
<sequence length="68" mass="8020">MDLTIPTDHAERLNWFRQLAHVVHLGRCTRFPFGDCVRHEDAEYFTPKDNDIASSVIRWLEFEARSTT</sequence>
<comment type="caution">
    <text evidence="1">The sequence shown here is derived from an EMBL/GenBank/DDBJ whole genome shotgun (WGS) entry which is preliminary data.</text>
</comment>
<gene>
    <name evidence="1" type="ORF">R4F53_00560</name>
</gene>
<evidence type="ECO:0000313" key="1">
    <source>
        <dbReference type="EMBL" id="MDV7010799.1"/>
    </source>
</evidence>
<organism evidence="1 2">
    <name type="scientific">Mycobacterium intracellulare</name>
    <dbReference type="NCBI Taxonomy" id="1767"/>
    <lineage>
        <taxon>Bacteria</taxon>
        <taxon>Bacillati</taxon>
        <taxon>Actinomycetota</taxon>
        <taxon>Actinomycetes</taxon>
        <taxon>Mycobacteriales</taxon>
        <taxon>Mycobacteriaceae</taxon>
        <taxon>Mycobacterium</taxon>
        <taxon>Mycobacterium avium complex (MAC)</taxon>
    </lineage>
</organism>
<accession>A0AAE4UBL9</accession>
<dbReference type="RefSeq" id="WP_317727108.1">
    <property type="nucleotide sequence ID" value="NZ_JAWLLC010000002.1"/>
</dbReference>
<dbReference type="EMBL" id="JAWLLD010000001">
    <property type="protein sequence ID" value="MDV7010799.1"/>
    <property type="molecule type" value="Genomic_DNA"/>
</dbReference>
<name>A0AAE4UBL9_MYCIT</name>
<dbReference type="Proteomes" id="UP001187143">
    <property type="component" value="Unassembled WGS sequence"/>
</dbReference>
<proteinExistence type="predicted"/>
<evidence type="ECO:0000313" key="2">
    <source>
        <dbReference type="Proteomes" id="UP001187143"/>
    </source>
</evidence>
<reference evidence="1" key="1">
    <citation type="submission" date="2023-10" db="EMBL/GenBank/DDBJ databases">
        <title>Characterization and genome sequence of Mycobacterium intracellulare ABSURDO, a novel pathogenic isolate with three colony morphotypes that vary in growth and acid-fastness.</title>
        <authorList>
            <person name="Jude B.A."/>
            <person name="Robinson R.T."/>
        </authorList>
    </citation>
    <scope>NUCLEOTIDE SEQUENCE</scope>
    <source>
        <strain evidence="1">ABSURDO Component B</strain>
    </source>
</reference>